<gene>
    <name evidence="3" type="ORF">RI060_04440</name>
</gene>
<dbReference type="PROSITE" id="PS00455">
    <property type="entry name" value="AMP_BINDING"/>
    <property type="match status" value="1"/>
</dbReference>
<dbReference type="PANTHER" id="PTHR43201">
    <property type="entry name" value="ACYL-COA SYNTHETASE"/>
    <property type="match status" value="1"/>
</dbReference>
<organism evidence="3 4">
    <name type="scientific">Streptomyces violaceus</name>
    <name type="common">Streptomyces venezuelae</name>
    <dbReference type="NCBI Taxonomy" id="1936"/>
    <lineage>
        <taxon>Bacteria</taxon>
        <taxon>Bacillati</taxon>
        <taxon>Actinomycetota</taxon>
        <taxon>Actinomycetes</taxon>
        <taxon>Kitasatosporales</taxon>
        <taxon>Streptomycetaceae</taxon>
        <taxon>Streptomyces</taxon>
    </lineage>
</organism>
<keyword evidence="4" id="KW-1185">Reference proteome</keyword>
<dbReference type="Gene3D" id="3.40.50.12780">
    <property type="entry name" value="N-terminal domain of ligase-like"/>
    <property type="match status" value="1"/>
</dbReference>
<evidence type="ECO:0000256" key="1">
    <source>
        <dbReference type="ARBA" id="ARBA00006432"/>
    </source>
</evidence>
<dbReference type="InterPro" id="IPR042099">
    <property type="entry name" value="ANL_N_sf"/>
</dbReference>
<dbReference type="InterPro" id="IPR000873">
    <property type="entry name" value="AMP-dep_synth/lig_dom"/>
</dbReference>
<dbReference type="Pfam" id="PF00501">
    <property type="entry name" value="AMP-binding"/>
    <property type="match status" value="1"/>
</dbReference>
<accession>A0ABY9U1L1</accession>
<dbReference type="InterPro" id="IPR020845">
    <property type="entry name" value="AMP-binding_CS"/>
</dbReference>
<name>A0ABY9U1L1_STRVL</name>
<feature type="domain" description="AMP-dependent synthetase/ligase" evidence="2">
    <location>
        <begin position="29"/>
        <end position="389"/>
    </location>
</feature>
<evidence type="ECO:0000259" key="2">
    <source>
        <dbReference type="Pfam" id="PF00501"/>
    </source>
</evidence>
<protein>
    <submittedName>
        <fullName evidence="3">Class I adenylate-forming enzyme family protein</fullName>
    </submittedName>
</protein>
<proteinExistence type="inferred from homology"/>
<comment type="similarity">
    <text evidence="1">Belongs to the ATP-dependent AMP-binding enzyme family.</text>
</comment>
<dbReference type="PANTHER" id="PTHR43201:SF8">
    <property type="entry name" value="ACYL-COA SYNTHETASE FAMILY MEMBER 3"/>
    <property type="match status" value="1"/>
</dbReference>
<evidence type="ECO:0000313" key="3">
    <source>
        <dbReference type="EMBL" id="WND16651.1"/>
    </source>
</evidence>
<sequence>MRPHDMGTLFDEAAAGGARTVVHLDRPFDIAPRAGTRWTVTELAGLVRATAARLADAGVRPGDRVAIVKDNHWDYDLLACAVVRLGAVPAQLSARLDTADLVTLLDRLRPAALVTTSAVLARCRDTAACEPARILVTVDSAAPGAVHLAALDASRPRVPVRRHDDEPLVIHHTSGTTGVPKLVVHSTRTLVHKLARFEAVRYPGIGIRPDDVLANASAYGHGRTFCWTAVVVSLAPTGIVVLTGADPETADPLLRAHPPTVVEALPTSYIRLRPLTTRLDNPFRDVRLYISTYDAVHPPALRAYLTASRRARPLWMQGWGQTETGPLTFRFHTRRSALAPDAETTARRLGRPVPGRTRLRAVDPDTLRPVPRGRLGLLLVRTPALALGYVGEEDRWDAKRVGDWWSTGDMGVHHRDGSVSILDRAADALPGMSCLRTEDVLEQRLPQALECVILGASDGDPLPVVVTADGRLDPDVWKQATHGLPTLRQPAVLTWDEVPRTGTGKVRRAALARQLTGTAPAGTGRWT</sequence>
<dbReference type="Proteomes" id="UP001249394">
    <property type="component" value="Chromosome"/>
</dbReference>
<evidence type="ECO:0000313" key="4">
    <source>
        <dbReference type="Proteomes" id="UP001249394"/>
    </source>
</evidence>
<dbReference type="SUPFAM" id="SSF56801">
    <property type="entry name" value="Acetyl-CoA synthetase-like"/>
    <property type="match status" value="1"/>
</dbReference>
<reference evidence="3 4" key="1">
    <citation type="submission" date="2023-09" db="EMBL/GenBank/DDBJ databases">
        <title>The genome sequence of Streptomyces anthocyanicus.</title>
        <authorList>
            <person name="Mo P."/>
        </authorList>
    </citation>
    <scope>NUCLEOTIDE SEQUENCE [LARGE SCALE GENOMIC DNA]</scope>
    <source>
        <strain evidence="3 4">JCM 4387</strain>
    </source>
</reference>
<dbReference type="EMBL" id="CP134213">
    <property type="protein sequence ID" value="WND16651.1"/>
    <property type="molecule type" value="Genomic_DNA"/>
</dbReference>